<dbReference type="RefSeq" id="WP_161902189.1">
    <property type="nucleotide sequence ID" value="NZ_MAEL01000040.1"/>
</dbReference>
<reference evidence="2 3" key="1">
    <citation type="submission" date="2016-06" db="EMBL/GenBank/DDBJ databases">
        <title>Four novel species of enterococci isolated from chicken manure.</title>
        <authorList>
            <person name="Van Tyne D."/>
        </authorList>
    </citation>
    <scope>NUCLEOTIDE SEQUENCE [LARGE SCALE GENOMIC DNA]</scope>
    <source>
        <strain evidence="2 3">CU12B</strain>
    </source>
</reference>
<dbReference type="Pfam" id="PF18848">
    <property type="entry name" value="baeRF_family6"/>
    <property type="match status" value="1"/>
</dbReference>
<name>A0ABQ6YZJ0_9ENTE</name>
<gene>
    <name evidence="2" type="ORF">BAU17_12190</name>
</gene>
<dbReference type="Proteomes" id="UP000782705">
    <property type="component" value="Unassembled WGS sequence"/>
</dbReference>
<organism evidence="2 3">
    <name type="scientific">Candidatus Enterococcus willemsii</name>
    <dbReference type="NCBI Taxonomy" id="1857215"/>
    <lineage>
        <taxon>Bacteria</taxon>
        <taxon>Bacillati</taxon>
        <taxon>Bacillota</taxon>
        <taxon>Bacilli</taxon>
        <taxon>Lactobacillales</taxon>
        <taxon>Enterococcaceae</taxon>
        <taxon>Enterococcus</taxon>
    </lineage>
</organism>
<dbReference type="InterPro" id="IPR040628">
    <property type="entry name" value="BaeRF_family6"/>
</dbReference>
<evidence type="ECO:0000313" key="3">
    <source>
        <dbReference type="Proteomes" id="UP000782705"/>
    </source>
</evidence>
<keyword evidence="3" id="KW-1185">Reference proteome</keyword>
<evidence type="ECO:0000259" key="1">
    <source>
        <dbReference type="Pfam" id="PF18848"/>
    </source>
</evidence>
<feature type="domain" description="Bacterial archaeo-eukaryotic release factor family 6" evidence="1">
    <location>
        <begin position="127"/>
        <end position="276"/>
    </location>
</feature>
<comment type="caution">
    <text evidence="2">The sequence shown here is derived from an EMBL/GenBank/DDBJ whole genome shotgun (WGS) entry which is preliminary data.</text>
</comment>
<accession>A0ABQ6YZJ0</accession>
<dbReference type="EMBL" id="MAEL01000040">
    <property type="protein sequence ID" value="KAF1303464.1"/>
    <property type="molecule type" value="Genomic_DNA"/>
</dbReference>
<sequence length="372" mass="42354">MAKIGKELLAQLTSEGVKGPFLTIMLNTHVAHQDIEKDQLKFKNFAKAAKERFCKKYPDQDWAPFQLKLDELLNARDFWRQATTSVAIILTKDESYVHRLSIRVDDQYYVGDTPYLLAIIKNAQFNYKYYVLALNRDSMKLYLMENKQLTEVVLSDGAPTDIKQALGEEVTGGNLNFRAQGSNGGRDSVAYHGVSAKDEEIEIDWVNYYQVVDSYLKNEFDNPEELPIYLYALPENQTMFKKVAKNPCYHPDVAVSGSPAQLSLNQIEAGTQKISDALAAKEVADYQKWIERKYFDQLSDIRQAAPLGRIGHLFIATSNLIDGYGENPEVEYDWRQVLNTLAHDTIRNNGDVYVLEQTDAPGEKELVAILRY</sequence>
<protein>
    <recommendedName>
        <fullName evidence="1">Bacterial archaeo-eukaryotic release factor family 6 domain-containing protein</fullName>
    </recommendedName>
</protein>
<evidence type="ECO:0000313" key="2">
    <source>
        <dbReference type="EMBL" id="KAF1303464.1"/>
    </source>
</evidence>
<proteinExistence type="predicted"/>